<evidence type="ECO:0000256" key="7">
    <source>
        <dbReference type="ARBA" id="ARBA00023136"/>
    </source>
</evidence>
<comment type="similarity">
    <text evidence="3">Belongs to the wax synthase family.</text>
</comment>
<comment type="subcellular location">
    <subcellularLocation>
        <location evidence="1">Membrane</location>
        <topology evidence="1">Multi-pass membrane protein</topology>
    </subcellularLocation>
</comment>
<evidence type="ECO:0000256" key="4">
    <source>
        <dbReference type="ARBA" id="ARBA00022679"/>
    </source>
</evidence>
<dbReference type="STRING" id="4829.A0A168QGG4"/>
<evidence type="ECO:0000313" key="11">
    <source>
        <dbReference type="Proteomes" id="UP000078561"/>
    </source>
</evidence>
<comment type="pathway">
    <text evidence="2">Secondary metabolite biosynthesis.</text>
</comment>
<accession>A0A168QGG4</accession>
<feature type="transmembrane region" description="Helical" evidence="8">
    <location>
        <begin position="142"/>
        <end position="163"/>
    </location>
</feature>
<dbReference type="Pfam" id="PF13813">
    <property type="entry name" value="MBOAT_2"/>
    <property type="match status" value="1"/>
</dbReference>
<dbReference type="Proteomes" id="UP000078561">
    <property type="component" value="Unassembled WGS sequence"/>
</dbReference>
<dbReference type="InterPro" id="IPR032805">
    <property type="entry name" value="Wax_synthase_dom"/>
</dbReference>
<dbReference type="PANTHER" id="PTHR31595">
    <property type="entry name" value="LONG-CHAIN-ALCOHOL O-FATTY-ACYLTRANSFERASE 3-RELATED"/>
    <property type="match status" value="1"/>
</dbReference>
<feature type="transmembrane region" description="Helical" evidence="8">
    <location>
        <begin position="183"/>
        <end position="211"/>
    </location>
</feature>
<dbReference type="InParanoid" id="A0A168QGG4"/>
<evidence type="ECO:0000313" key="10">
    <source>
        <dbReference type="EMBL" id="SAM04644.1"/>
    </source>
</evidence>
<dbReference type="GO" id="GO:0006629">
    <property type="term" value="P:lipid metabolic process"/>
    <property type="evidence" value="ECO:0007669"/>
    <property type="project" value="InterPro"/>
</dbReference>
<organism evidence="10">
    <name type="scientific">Absidia glauca</name>
    <name type="common">Pin mould</name>
    <dbReference type="NCBI Taxonomy" id="4829"/>
    <lineage>
        <taxon>Eukaryota</taxon>
        <taxon>Fungi</taxon>
        <taxon>Fungi incertae sedis</taxon>
        <taxon>Mucoromycota</taxon>
        <taxon>Mucoromycotina</taxon>
        <taxon>Mucoromycetes</taxon>
        <taxon>Mucorales</taxon>
        <taxon>Cunninghamellaceae</taxon>
        <taxon>Absidia</taxon>
    </lineage>
</organism>
<feature type="transmembrane region" description="Helical" evidence="8">
    <location>
        <begin position="43"/>
        <end position="62"/>
    </location>
</feature>
<feature type="domain" description="Wax synthase" evidence="9">
    <location>
        <begin position="225"/>
        <end position="300"/>
    </location>
</feature>
<keyword evidence="4" id="KW-0808">Transferase</keyword>
<evidence type="ECO:0000259" key="9">
    <source>
        <dbReference type="Pfam" id="PF13813"/>
    </source>
</evidence>
<protein>
    <recommendedName>
        <fullName evidence="9">Wax synthase domain-containing protein</fullName>
    </recommendedName>
</protein>
<keyword evidence="5 8" id="KW-0812">Transmembrane</keyword>
<feature type="transmembrane region" description="Helical" evidence="8">
    <location>
        <begin position="316"/>
        <end position="336"/>
    </location>
</feature>
<reference evidence="10" key="1">
    <citation type="submission" date="2016-04" db="EMBL/GenBank/DDBJ databases">
        <authorList>
            <person name="Evans L.H."/>
            <person name="Alamgir A."/>
            <person name="Owens N."/>
            <person name="Weber N.D."/>
            <person name="Virtaneva K."/>
            <person name="Barbian K."/>
            <person name="Babar A."/>
            <person name="Rosenke K."/>
        </authorList>
    </citation>
    <scope>NUCLEOTIDE SEQUENCE [LARGE SCALE GENOMIC DNA]</scope>
    <source>
        <strain evidence="10">CBS 101.48</strain>
    </source>
</reference>
<dbReference type="OrthoDB" id="1077582at2759"/>
<evidence type="ECO:0000256" key="5">
    <source>
        <dbReference type="ARBA" id="ARBA00022692"/>
    </source>
</evidence>
<name>A0A168QGG4_ABSGL</name>
<dbReference type="GO" id="GO:0016020">
    <property type="term" value="C:membrane"/>
    <property type="evidence" value="ECO:0007669"/>
    <property type="project" value="UniProtKB-SubCell"/>
</dbReference>
<proteinExistence type="inferred from homology"/>
<dbReference type="InterPro" id="IPR044851">
    <property type="entry name" value="Wax_synthase"/>
</dbReference>
<keyword evidence="7 8" id="KW-0472">Membrane</keyword>
<sequence>MDFLQLIKNGERITLDIPIYAAMFAIPASILALLIATPNVPGIVKQILAIPLLVANTLYPILFTSHPMLDLVGSPFNFTVNLRFLELFYVGPLLQDRPVYTSLYSLWVDFWSCIRTFPKPAKETTKDVKKGEVRVYKKDMKFYHIVIRLLFCMACVDVLGAWFATFTMQDIILLQHERPVSFFILFVLAGLFMTAGFNAGGYGLHLFYCLFVEGGSYSSEQYRILMDHPIMSPSLGEVWSHRWHHLFKSSWLAFPFRPTRLLTQRLLAKHTKNYVGISILMASISVFVISGLMHEYMIFCNVGWPVYRTVFAGQQVFFFTMHGIGVIFEGLVQSVAKRVLPPSVYNSAAVRVLQHVWVLAFGVAFFTYFMEGFAYWGVYNGHPFQFSRPVIYDFVKAHPSIQPYFGSAY</sequence>
<keyword evidence="11" id="KW-1185">Reference proteome</keyword>
<evidence type="ECO:0000256" key="2">
    <source>
        <dbReference type="ARBA" id="ARBA00005179"/>
    </source>
</evidence>
<feature type="transmembrane region" description="Helical" evidence="8">
    <location>
        <begin position="17"/>
        <end position="37"/>
    </location>
</feature>
<feature type="transmembrane region" description="Helical" evidence="8">
    <location>
        <begin position="356"/>
        <end position="378"/>
    </location>
</feature>
<dbReference type="OMA" id="DELWSHR"/>
<evidence type="ECO:0000256" key="1">
    <source>
        <dbReference type="ARBA" id="ARBA00004141"/>
    </source>
</evidence>
<feature type="transmembrane region" description="Helical" evidence="8">
    <location>
        <begin position="274"/>
        <end position="296"/>
    </location>
</feature>
<dbReference type="PANTHER" id="PTHR31595:SF57">
    <property type="entry name" value="OS04G0481900 PROTEIN"/>
    <property type="match status" value="1"/>
</dbReference>
<keyword evidence="6 8" id="KW-1133">Transmembrane helix</keyword>
<dbReference type="GO" id="GO:0008374">
    <property type="term" value="F:O-acyltransferase activity"/>
    <property type="evidence" value="ECO:0007669"/>
    <property type="project" value="InterPro"/>
</dbReference>
<gene>
    <name evidence="10" type="primary">ABSGL_10510.1 scaffold 12026</name>
</gene>
<evidence type="ECO:0000256" key="6">
    <source>
        <dbReference type="ARBA" id="ARBA00022989"/>
    </source>
</evidence>
<evidence type="ECO:0000256" key="3">
    <source>
        <dbReference type="ARBA" id="ARBA00007282"/>
    </source>
</evidence>
<dbReference type="AlphaFoldDB" id="A0A168QGG4"/>
<evidence type="ECO:0000256" key="8">
    <source>
        <dbReference type="SAM" id="Phobius"/>
    </source>
</evidence>
<dbReference type="EMBL" id="LT554414">
    <property type="protein sequence ID" value="SAM04644.1"/>
    <property type="molecule type" value="Genomic_DNA"/>
</dbReference>